<dbReference type="AlphaFoldDB" id="A0AAW2U295"/>
<dbReference type="PANTHER" id="PTHR11439:SF496">
    <property type="entry name" value="RNA-DIRECTED DNA POLYMERASE"/>
    <property type="match status" value="1"/>
</dbReference>
<accession>A0AAW2U295</accession>
<organism evidence="1">
    <name type="scientific">Sesamum latifolium</name>
    <dbReference type="NCBI Taxonomy" id="2727402"/>
    <lineage>
        <taxon>Eukaryota</taxon>
        <taxon>Viridiplantae</taxon>
        <taxon>Streptophyta</taxon>
        <taxon>Embryophyta</taxon>
        <taxon>Tracheophyta</taxon>
        <taxon>Spermatophyta</taxon>
        <taxon>Magnoliopsida</taxon>
        <taxon>eudicotyledons</taxon>
        <taxon>Gunneridae</taxon>
        <taxon>Pentapetalae</taxon>
        <taxon>asterids</taxon>
        <taxon>lamiids</taxon>
        <taxon>Lamiales</taxon>
        <taxon>Pedaliaceae</taxon>
        <taxon>Sesamum</taxon>
    </lineage>
</organism>
<gene>
    <name evidence="1" type="ORF">Slati_3714600</name>
</gene>
<sequence>MRILPMRHGIKLSKKQSPKTDEELTRMSDIPYASAVGSIQYVVQCTKPDVAYALRVTSKYQASTGEAHWGAVKIILKYLKRTKDMFLIYSGGELILEGYSDASFQPDDDDAKSHSGFVFKLNDGVVAWKSSKQATKADSTTEAEYVAASQVAKEVVWMKNYIQEFGVVPSTAEPIVIFCNNNGVIAQAKESSSHHLSKHILRRYHLHILTTQQLDRVLDGSHEINCLG</sequence>
<dbReference type="CDD" id="cd09272">
    <property type="entry name" value="RNase_HI_RT_Ty1"/>
    <property type="match status" value="1"/>
</dbReference>
<proteinExistence type="predicted"/>
<reference evidence="1" key="2">
    <citation type="journal article" date="2024" name="Plant">
        <title>Genomic evolution and insights into agronomic trait innovations of Sesamum species.</title>
        <authorList>
            <person name="Miao H."/>
            <person name="Wang L."/>
            <person name="Qu L."/>
            <person name="Liu H."/>
            <person name="Sun Y."/>
            <person name="Le M."/>
            <person name="Wang Q."/>
            <person name="Wei S."/>
            <person name="Zheng Y."/>
            <person name="Lin W."/>
            <person name="Duan Y."/>
            <person name="Cao H."/>
            <person name="Xiong S."/>
            <person name="Wang X."/>
            <person name="Wei L."/>
            <person name="Li C."/>
            <person name="Ma Q."/>
            <person name="Ju M."/>
            <person name="Zhao R."/>
            <person name="Li G."/>
            <person name="Mu C."/>
            <person name="Tian Q."/>
            <person name="Mei H."/>
            <person name="Zhang T."/>
            <person name="Gao T."/>
            <person name="Zhang H."/>
        </authorList>
    </citation>
    <scope>NUCLEOTIDE SEQUENCE</scope>
    <source>
        <strain evidence="1">KEN1</strain>
    </source>
</reference>
<name>A0AAW2U295_9LAMI</name>
<reference evidence="1" key="1">
    <citation type="submission" date="2020-06" db="EMBL/GenBank/DDBJ databases">
        <authorList>
            <person name="Li T."/>
            <person name="Hu X."/>
            <person name="Zhang T."/>
            <person name="Song X."/>
            <person name="Zhang H."/>
            <person name="Dai N."/>
            <person name="Sheng W."/>
            <person name="Hou X."/>
            <person name="Wei L."/>
        </authorList>
    </citation>
    <scope>NUCLEOTIDE SEQUENCE</scope>
    <source>
        <strain evidence="1">KEN1</strain>
        <tissue evidence="1">Leaf</tissue>
    </source>
</reference>
<dbReference type="EMBL" id="JACGWN010000013">
    <property type="protein sequence ID" value="KAL0411249.1"/>
    <property type="molecule type" value="Genomic_DNA"/>
</dbReference>
<dbReference type="PANTHER" id="PTHR11439">
    <property type="entry name" value="GAG-POL-RELATED RETROTRANSPOSON"/>
    <property type="match status" value="1"/>
</dbReference>
<comment type="caution">
    <text evidence="1">The sequence shown here is derived from an EMBL/GenBank/DDBJ whole genome shotgun (WGS) entry which is preliminary data.</text>
</comment>
<evidence type="ECO:0000313" key="1">
    <source>
        <dbReference type="EMBL" id="KAL0411249.1"/>
    </source>
</evidence>
<protein>
    <submittedName>
        <fullName evidence="1">Retrovirus-related Pol polyprotein from transposon TNT 1-94</fullName>
    </submittedName>
</protein>